<feature type="domain" description="SPOR" evidence="2">
    <location>
        <begin position="177"/>
        <end position="245"/>
    </location>
</feature>
<keyword evidence="4" id="KW-1185">Reference proteome</keyword>
<feature type="region of interest" description="Disordered" evidence="1">
    <location>
        <begin position="93"/>
        <end position="130"/>
    </location>
</feature>
<organism evidence="3 4">
    <name type="scientific">Vogesella amnigena</name>
    <dbReference type="NCBI Taxonomy" id="1507449"/>
    <lineage>
        <taxon>Bacteria</taxon>
        <taxon>Pseudomonadati</taxon>
        <taxon>Pseudomonadota</taxon>
        <taxon>Betaproteobacteria</taxon>
        <taxon>Neisseriales</taxon>
        <taxon>Chromobacteriaceae</taxon>
        <taxon>Vogesella</taxon>
    </lineage>
</organism>
<reference evidence="4" key="1">
    <citation type="journal article" date="2019" name="Int. J. Syst. Evol. Microbiol.">
        <title>The Global Catalogue of Microorganisms (GCM) 10K type strain sequencing project: providing services to taxonomists for standard genome sequencing and annotation.</title>
        <authorList>
            <consortium name="The Broad Institute Genomics Platform"/>
            <consortium name="The Broad Institute Genome Sequencing Center for Infectious Disease"/>
            <person name="Wu L."/>
            <person name="Ma J."/>
        </authorList>
    </citation>
    <scope>NUCLEOTIDE SEQUENCE [LARGE SCALE GENOMIC DNA]</scope>
    <source>
        <strain evidence="4">KCTC 42195</strain>
    </source>
</reference>
<evidence type="ECO:0000256" key="1">
    <source>
        <dbReference type="SAM" id="MobiDB-lite"/>
    </source>
</evidence>
<protein>
    <submittedName>
        <fullName evidence="3">SPOR domain-containing protein</fullName>
    </submittedName>
</protein>
<dbReference type="InterPro" id="IPR007730">
    <property type="entry name" value="SPOR-like_dom"/>
</dbReference>
<evidence type="ECO:0000259" key="2">
    <source>
        <dbReference type="Pfam" id="PF05036"/>
    </source>
</evidence>
<dbReference type="Gene3D" id="3.30.70.1070">
    <property type="entry name" value="Sporulation related repeat"/>
    <property type="match status" value="1"/>
</dbReference>
<dbReference type="RefSeq" id="WP_390277771.1">
    <property type="nucleotide sequence ID" value="NZ_JBHRYH010000014.1"/>
</dbReference>
<dbReference type="EMBL" id="JBHRYH010000014">
    <property type="protein sequence ID" value="MFC3625845.1"/>
    <property type="molecule type" value="Genomic_DNA"/>
</dbReference>
<comment type="caution">
    <text evidence="3">The sequence shown here is derived from an EMBL/GenBank/DDBJ whole genome shotgun (WGS) entry which is preliminary data.</text>
</comment>
<dbReference type="Proteomes" id="UP001595636">
    <property type="component" value="Unassembled WGS sequence"/>
</dbReference>
<evidence type="ECO:0000313" key="3">
    <source>
        <dbReference type="EMBL" id="MFC3625845.1"/>
    </source>
</evidence>
<dbReference type="InterPro" id="IPR036680">
    <property type="entry name" value="SPOR-like_sf"/>
</dbReference>
<name>A0ABV7TSX5_9NEIS</name>
<sequence length="290" mass="30311">MKWLIGTLVVLNLFAGLYAAVKQKPEQDLTAHEVNAEQLKLLPADWKPAVTSAPLDASAALAASAPLADVASAPSGAAPAKVASAPLAAGNGKPADKAVAVLPPKPDASTGSKPTGKEDKDGKLASAKQPPLDTAARLCRSWGPLSPQQLQNVQAGLPGLQLATVPSASVKESLRGSGRIWVHYPPLATQAETQTLVSELRGKGFDSYIVQTDGPFRNHLSLGLFGQQAAADALLKRLKAAGYDKAQQDVRGEKVQMTTLSFRNLNEAAAGRLKALQQRLLPGIALQDCQ</sequence>
<dbReference type="SUPFAM" id="SSF110997">
    <property type="entry name" value="Sporulation related repeat"/>
    <property type="match status" value="1"/>
</dbReference>
<gene>
    <name evidence="3" type="ORF">ACFOKJ_06790</name>
</gene>
<accession>A0ABV7TSX5</accession>
<evidence type="ECO:0000313" key="4">
    <source>
        <dbReference type="Proteomes" id="UP001595636"/>
    </source>
</evidence>
<dbReference type="Pfam" id="PF05036">
    <property type="entry name" value="SPOR"/>
    <property type="match status" value="1"/>
</dbReference>
<proteinExistence type="predicted"/>